<feature type="domain" description="RRM" evidence="9">
    <location>
        <begin position="197"/>
        <end position="274"/>
    </location>
</feature>
<dbReference type="InterPro" id="IPR034211">
    <property type="entry name" value="PUF60_RRM2"/>
</dbReference>
<comment type="caution">
    <text evidence="10">The sequence shown here is derived from an EMBL/GenBank/DDBJ whole genome shotgun (WGS) entry which is preliminary data.</text>
</comment>
<dbReference type="GO" id="GO:0003723">
    <property type="term" value="F:RNA binding"/>
    <property type="evidence" value="ECO:0007669"/>
    <property type="project" value="UniProtKB-UniRule"/>
</dbReference>
<dbReference type="NCBIfam" id="TIGR01645">
    <property type="entry name" value="half-pint"/>
    <property type="match status" value="1"/>
</dbReference>
<comment type="subcellular location">
    <subcellularLocation>
        <location evidence="1">Nucleus</location>
    </subcellularLocation>
</comment>
<dbReference type="CDD" id="cd12371">
    <property type="entry name" value="RRM2_PUF60"/>
    <property type="match status" value="1"/>
</dbReference>
<name>A0A9Q0RP65_BLOTA</name>
<evidence type="ECO:0000256" key="6">
    <source>
        <dbReference type="ARBA" id="ARBA00023187"/>
    </source>
</evidence>
<evidence type="ECO:0000259" key="9">
    <source>
        <dbReference type="PROSITE" id="PS50102"/>
    </source>
</evidence>
<keyword evidence="11" id="KW-1185">Reference proteome</keyword>
<organism evidence="10 11">
    <name type="scientific">Blomia tropicalis</name>
    <name type="common">Mite</name>
    <dbReference type="NCBI Taxonomy" id="40697"/>
    <lineage>
        <taxon>Eukaryota</taxon>
        <taxon>Metazoa</taxon>
        <taxon>Ecdysozoa</taxon>
        <taxon>Arthropoda</taxon>
        <taxon>Chelicerata</taxon>
        <taxon>Arachnida</taxon>
        <taxon>Acari</taxon>
        <taxon>Acariformes</taxon>
        <taxon>Sarcoptiformes</taxon>
        <taxon>Astigmata</taxon>
        <taxon>Glycyphagoidea</taxon>
        <taxon>Echimyopodidae</taxon>
        <taxon>Blomia</taxon>
    </lineage>
</organism>
<dbReference type="InterPro" id="IPR034209">
    <property type="entry name" value="PUF60_RRM1"/>
</dbReference>
<evidence type="ECO:0000256" key="2">
    <source>
        <dbReference type="ARBA" id="ARBA00005987"/>
    </source>
</evidence>
<protein>
    <recommendedName>
        <fullName evidence="9">RRM domain-containing protein</fullName>
    </recommendedName>
</protein>
<proteinExistence type="inferred from homology"/>
<keyword evidence="6" id="KW-0508">mRNA splicing</keyword>
<dbReference type="SMART" id="SM00361">
    <property type="entry name" value="RRM_1"/>
    <property type="match status" value="3"/>
</dbReference>
<sequence length="564" mass="61798">MSKNGSVDMARIKREDDVVYTELITSNQFYPLIAGPGALRASAIAATLCRLTPDQQESVAKAKKYAMEQSIKSVLEKQTIAYQQQQQRSLQRHQALVLMCRIYVGSISFELKEDTVRQAFSPFGPIKTINMSWDPSTQKHKGFAFIEYEVPEAAHLALEQMNGFMMGGRNIKVGRPSNMPQAAAIIEQIQIEAKSFSRIYVSSIHPELSEQDIQSVFEAFGKIKTCKLAQAQIGKHKGFGYIEYETEQSMVEAITAMNYFDLAGQNLRVGRAITPPNCFECTPTAPTSLPTAAAIAAAAATAKIQAMDAVASTTNGSNTGSTLPTTTGISTYQFGQQPVMASSAPGLITGVTITPVVGSNSPLIIPPPTLVTSLPLSIKSMNNNNTNNNTNSIITSSTIDSSNGVDVKVQLNENGNSNQHLMEIGSKLNEPSIEDGQTLQQQENVVIKGSNARQVLMHKLMRKNESKVIVLRNMIGVEDIDDDLESEVTEECGKYGNVRKVIIYQEKQSEDDDAEIIVKIFVEFTSLLEAIKARDILNGRYFAGRIVKAELYDQILYDDKDLSG</sequence>
<dbReference type="InterPro" id="IPR035979">
    <property type="entry name" value="RBD_domain_sf"/>
</dbReference>
<dbReference type="CDD" id="cd12370">
    <property type="entry name" value="RRM1_PUF60"/>
    <property type="match status" value="1"/>
</dbReference>
<evidence type="ECO:0000313" key="10">
    <source>
        <dbReference type="EMBL" id="KAJ6221484.1"/>
    </source>
</evidence>
<keyword evidence="5 8" id="KW-0694">RNA-binding</keyword>
<dbReference type="InterPro" id="IPR051974">
    <property type="entry name" value="PUF60_regulator"/>
</dbReference>
<dbReference type="InterPro" id="IPR034212">
    <property type="entry name" value="PUF60_RRM3"/>
</dbReference>
<dbReference type="SUPFAM" id="SSF54928">
    <property type="entry name" value="RNA-binding domain, RBD"/>
    <property type="match status" value="2"/>
</dbReference>
<feature type="domain" description="RRM" evidence="9">
    <location>
        <begin position="100"/>
        <end position="178"/>
    </location>
</feature>
<dbReference type="AlphaFoldDB" id="A0A9Q0RP65"/>
<keyword evidence="7" id="KW-0539">Nucleus</keyword>
<dbReference type="Proteomes" id="UP001142055">
    <property type="component" value="Chromosome 1"/>
</dbReference>
<dbReference type="GO" id="GO:0000381">
    <property type="term" value="P:regulation of alternative mRNA splicing, via spliceosome"/>
    <property type="evidence" value="ECO:0007669"/>
    <property type="project" value="InterPro"/>
</dbReference>
<dbReference type="GO" id="GO:0071011">
    <property type="term" value="C:precatalytic spliceosome"/>
    <property type="evidence" value="ECO:0007669"/>
    <property type="project" value="TreeGrafter"/>
</dbReference>
<evidence type="ECO:0000256" key="7">
    <source>
        <dbReference type="ARBA" id="ARBA00023242"/>
    </source>
</evidence>
<evidence type="ECO:0000256" key="5">
    <source>
        <dbReference type="ARBA" id="ARBA00022884"/>
    </source>
</evidence>
<dbReference type="InterPro" id="IPR006532">
    <property type="entry name" value="PUF60-like"/>
</dbReference>
<dbReference type="InterPro" id="IPR000504">
    <property type="entry name" value="RRM_dom"/>
</dbReference>
<dbReference type="GO" id="GO:0000380">
    <property type="term" value="P:alternative mRNA splicing, via spliceosome"/>
    <property type="evidence" value="ECO:0007669"/>
    <property type="project" value="TreeGrafter"/>
</dbReference>
<dbReference type="GO" id="GO:0071013">
    <property type="term" value="C:catalytic step 2 spliceosome"/>
    <property type="evidence" value="ECO:0007669"/>
    <property type="project" value="TreeGrafter"/>
</dbReference>
<keyword evidence="4" id="KW-0677">Repeat</keyword>
<dbReference type="InterPro" id="IPR003954">
    <property type="entry name" value="RRM_euk-type"/>
</dbReference>
<dbReference type="CDD" id="cd12648">
    <property type="entry name" value="RRM3_UHM_PUF60"/>
    <property type="match status" value="1"/>
</dbReference>
<dbReference type="Pfam" id="PF00076">
    <property type="entry name" value="RRM_1"/>
    <property type="match status" value="2"/>
</dbReference>
<dbReference type="OMA" id="VHTHKGY"/>
<gene>
    <name evidence="10" type="ORF">RDWZM_000029</name>
</gene>
<dbReference type="InterPro" id="IPR012677">
    <property type="entry name" value="Nucleotide-bd_a/b_plait_sf"/>
</dbReference>
<dbReference type="FunFam" id="3.30.70.330:FF:000382">
    <property type="entry name" value="G-patch domain-containing protein"/>
    <property type="match status" value="1"/>
</dbReference>
<dbReference type="PANTHER" id="PTHR47330">
    <property type="entry name" value="POLY(U)-BINDING-SPLICING FACTOR PUF60-B-RELATED"/>
    <property type="match status" value="1"/>
</dbReference>
<keyword evidence="3" id="KW-0507">mRNA processing</keyword>
<dbReference type="EMBL" id="JAPWDV010000001">
    <property type="protein sequence ID" value="KAJ6221484.1"/>
    <property type="molecule type" value="Genomic_DNA"/>
</dbReference>
<evidence type="ECO:0000256" key="1">
    <source>
        <dbReference type="ARBA" id="ARBA00004123"/>
    </source>
</evidence>
<dbReference type="GO" id="GO:0006376">
    <property type="term" value="P:mRNA splice site recognition"/>
    <property type="evidence" value="ECO:0007669"/>
    <property type="project" value="TreeGrafter"/>
</dbReference>
<dbReference type="PROSITE" id="PS50102">
    <property type="entry name" value="RRM"/>
    <property type="match status" value="3"/>
</dbReference>
<dbReference type="Gene3D" id="3.30.70.330">
    <property type="match status" value="3"/>
</dbReference>
<comment type="similarity">
    <text evidence="2">Belongs to the RRM half pint family.</text>
</comment>
<dbReference type="SMART" id="SM00360">
    <property type="entry name" value="RRM"/>
    <property type="match status" value="3"/>
</dbReference>
<evidence type="ECO:0000256" key="4">
    <source>
        <dbReference type="ARBA" id="ARBA00022737"/>
    </source>
</evidence>
<evidence type="ECO:0000313" key="11">
    <source>
        <dbReference type="Proteomes" id="UP001142055"/>
    </source>
</evidence>
<reference evidence="10" key="1">
    <citation type="submission" date="2022-12" db="EMBL/GenBank/DDBJ databases">
        <title>Genome assemblies of Blomia tropicalis.</title>
        <authorList>
            <person name="Cui Y."/>
        </authorList>
    </citation>
    <scope>NUCLEOTIDE SEQUENCE</scope>
    <source>
        <tissue evidence="10">Adult mites</tissue>
    </source>
</reference>
<dbReference type="FunFam" id="3.30.70.330:FF:000136">
    <property type="entry name" value="poly(U)-binding-splicing factor PUF60 isoform X1"/>
    <property type="match status" value="1"/>
</dbReference>
<accession>A0A9Q0RP65</accession>
<feature type="domain" description="RRM" evidence="9">
    <location>
        <begin position="467"/>
        <end position="554"/>
    </location>
</feature>
<dbReference type="PANTHER" id="PTHR47330:SF1">
    <property type="entry name" value="POLY(U)-BINDING-SPLICING FACTOR PUF60"/>
    <property type="match status" value="1"/>
</dbReference>
<evidence type="ECO:0000256" key="8">
    <source>
        <dbReference type="PROSITE-ProRule" id="PRU00176"/>
    </source>
</evidence>
<evidence type="ECO:0000256" key="3">
    <source>
        <dbReference type="ARBA" id="ARBA00022664"/>
    </source>
</evidence>